<feature type="domain" description="Class III cytochrome C" evidence="7">
    <location>
        <begin position="46"/>
        <end position="94"/>
    </location>
</feature>
<protein>
    <submittedName>
        <fullName evidence="8">Cytochrome C</fullName>
    </submittedName>
</protein>
<feature type="transmembrane region" description="Helical" evidence="6">
    <location>
        <begin position="12"/>
        <end position="35"/>
    </location>
</feature>
<gene>
    <name evidence="8" type="ORF">AOQ71_21035</name>
</gene>
<evidence type="ECO:0000256" key="3">
    <source>
        <dbReference type="ARBA" id="ARBA00022723"/>
    </source>
</evidence>
<proteinExistence type="predicted"/>
<accession>A0A0R3DL47</accession>
<dbReference type="GO" id="GO:0046872">
    <property type="term" value="F:metal ion binding"/>
    <property type="evidence" value="ECO:0007669"/>
    <property type="project" value="UniProtKB-KW"/>
</dbReference>
<dbReference type="InterPro" id="IPR020942">
    <property type="entry name" value="Cyt_c_III_dom"/>
</dbReference>
<dbReference type="InterPro" id="IPR036280">
    <property type="entry name" value="Multihaem_cyt_sf"/>
</dbReference>
<sequence length="218" mass="24261">MVQIFSPVADTWIRLFLIGGLSLAGGSIVAAVGFAHSSYMTETDIRPHQPVPFSHRHHAGELGIDCRYCHSNVEAGPQAGLPPTETCMTCHSQIWTNASMLEPVRKSLADNTPIPWTRVAKLPDYVFFRHDIHIAKGVGCESCHGLIDQMALTYRAKAFTMQFCIDCHRDPAPHLRPRDHVTEMAWAPPANARKEGEAIAVHEGIRFGELTHCYVCHR</sequence>
<dbReference type="GO" id="GO:0009055">
    <property type="term" value="F:electron transfer activity"/>
    <property type="evidence" value="ECO:0007669"/>
    <property type="project" value="InterPro"/>
</dbReference>
<evidence type="ECO:0000256" key="2">
    <source>
        <dbReference type="ARBA" id="ARBA00022617"/>
    </source>
</evidence>
<keyword evidence="6" id="KW-0472">Membrane</keyword>
<keyword evidence="9" id="KW-1185">Reference proteome</keyword>
<dbReference type="OrthoDB" id="9814800at2"/>
<evidence type="ECO:0000259" key="7">
    <source>
        <dbReference type="Pfam" id="PF02085"/>
    </source>
</evidence>
<keyword evidence="3" id="KW-0479">Metal-binding</keyword>
<evidence type="ECO:0000256" key="5">
    <source>
        <dbReference type="ARBA" id="ARBA00023004"/>
    </source>
</evidence>
<keyword evidence="6" id="KW-0812">Transmembrane</keyword>
<dbReference type="STRING" id="989370.AOQ71_21035"/>
<reference evidence="8 9" key="1">
    <citation type="submission" date="2015-09" db="EMBL/GenBank/DDBJ databases">
        <title>Draft Genome Sequence of Bradyrhizobium manausense Strain BR 3351T, a Novel Symbiotic Nitrogen-Fixing Alphaproteobacterium Isolated from Brazilian Amazon Rain Forest.</title>
        <authorList>
            <person name="De Araujo J.L."/>
            <person name="Zilli J.E."/>
        </authorList>
    </citation>
    <scope>NUCLEOTIDE SEQUENCE [LARGE SCALE GENOMIC DNA]</scope>
    <source>
        <strain evidence="8 9">BR3351</strain>
    </source>
</reference>
<dbReference type="PANTHER" id="PTHR39425">
    <property type="entry name" value="LIPOPROTEIN CYTOCHROME C"/>
    <property type="match status" value="1"/>
</dbReference>
<evidence type="ECO:0000256" key="6">
    <source>
        <dbReference type="SAM" id="Phobius"/>
    </source>
</evidence>
<comment type="caution">
    <text evidence="8">The sequence shown here is derived from an EMBL/GenBank/DDBJ whole genome shotgun (WGS) entry which is preliminary data.</text>
</comment>
<dbReference type="Pfam" id="PF02085">
    <property type="entry name" value="Cytochrom_CIII"/>
    <property type="match status" value="1"/>
</dbReference>
<dbReference type="AlphaFoldDB" id="A0A0R3DL47"/>
<dbReference type="RefSeq" id="WP_057750309.1">
    <property type="nucleotide sequence ID" value="NZ_LJYG01000090.1"/>
</dbReference>
<dbReference type="SUPFAM" id="SSF48695">
    <property type="entry name" value="Multiheme cytochromes"/>
    <property type="match status" value="1"/>
</dbReference>
<dbReference type="Proteomes" id="UP000051936">
    <property type="component" value="Unassembled WGS sequence"/>
</dbReference>
<evidence type="ECO:0000256" key="1">
    <source>
        <dbReference type="ARBA" id="ARBA00022448"/>
    </source>
</evidence>
<keyword evidence="6" id="KW-1133">Transmembrane helix</keyword>
<dbReference type="Gene3D" id="3.90.10.10">
    <property type="entry name" value="Cytochrome C3"/>
    <property type="match status" value="2"/>
</dbReference>
<dbReference type="PANTHER" id="PTHR39425:SF1">
    <property type="entry name" value="CYTOCHROME C7-LIKE DOMAIN-CONTAINING PROTEIN"/>
    <property type="match status" value="1"/>
</dbReference>
<keyword evidence="2" id="KW-0349">Heme</keyword>
<dbReference type="CDD" id="cd08168">
    <property type="entry name" value="Cytochrom_C3"/>
    <property type="match status" value="1"/>
</dbReference>
<name>A0A0R3DL47_9BRAD</name>
<dbReference type="GO" id="GO:0020037">
    <property type="term" value="F:heme binding"/>
    <property type="evidence" value="ECO:0007669"/>
    <property type="project" value="InterPro"/>
</dbReference>
<evidence type="ECO:0000256" key="4">
    <source>
        <dbReference type="ARBA" id="ARBA00022982"/>
    </source>
</evidence>
<dbReference type="EMBL" id="LJYG01000090">
    <property type="protein sequence ID" value="KRQ09118.1"/>
    <property type="molecule type" value="Genomic_DNA"/>
</dbReference>
<keyword evidence="4" id="KW-0249">Electron transport</keyword>
<evidence type="ECO:0000313" key="8">
    <source>
        <dbReference type="EMBL" id="KRQ09118.1"/>
    </source>
</evidence>
<keyword evidence="5" id="KW-0408">Iron</keyword>
<organism evidence="8 9">
    <name type="scientific">Bradyrhizobium manausense</name>
    <dbReference type="NCBI Taxonomy" id="989370"/>
    <lineage>
        <taxon>Bacteria</taxon>
        <taxon>Pseudomonadati</taxon>
        <taxon>Pseudomonadota</taxon>
        <taxon>Alphaproteobacteria</taxon>
        <taxon>Hyphomicrobiales</taxon>
        <taxon>Nitrobacteraceae</taxon>
        <taxon>Bradyrhizobium</taxon>
    </lineage>
</organism>
<evidence type="ECO:0000313" key="9">
    <source>
        <dbReference type="Proteomes" id="UP000051936"/>
    </source>
</evidence>
<keyword evidence="1" id="KW-0813">Transport</keyword>